<sequence length="80" mass="9361">MIETKKSLEIKKILEDIVSKNIFQCNICFLDKKNMFANNIFKYIASLNAIKFNKSVAYLTANDLYNYISANPEEKKSIMW</sequence>
<dbReference type="AlphaFoldDB" id="A0A3B0PFY2"/>
<organism evidence="1 2">
    <name type="scientific">Metamycoplasma alkalescens</name>
    <dbReference type="NCBI Taxonomy" id="45363"/>
    <lineage>
        <taxon>Bacteria</taxon>
        <taxon>Bacillati</taxon>
        <taxon>Mycoplasmatota</taxon>
        <taxon>Mycoplasmoidales</taxon>
        <taxon>Metamycoplasmataceae</taxon>
        <taxon>Metamycoplasma</taxon>
    </lineage>
</organism>
<accession>A0A3B0PFY2</accession>
<gene>
    <name evidence="1" type="ORF">NCTC10135_00930</name>
</gene>
<evidence type="ECO:0000313" key="2">
    <source>
        <dbReference type="Proteomes" id="UP000259864"/>
    </source>
</evidence>
<evidence type="ECO:0000313" key="1">
    <source>
        <dbReference type="EMBL" id="SYV90406.1"/>
    </source>
</evidence>
<name>A0A3B0PFY2_9BACT</name>
<dbReference type="EMBL" id="LS991949">
    <property type="protein sequence ID" value="SYV90406.1"/>
    <property type="molecule type" value="Genomic_DNA"/>
</dbReference>
<proteinExistence type="predicted"/>
<reference evidence="2" key="1">
    <citation type="submission" date="2018-06" db="EMBL/GenBank/DDBJ databases">
        <authorList>
            <consortium name="Pathogen Informatics"/>
        </authorList>
    </citation>
    <scope>NUCLEOTIDE SEQUENCE [LARGE SCALE GENOMIC DNA]</scope>
    <source>
        <strain evidence="2">NCTC10135</strain>
    </source>
</reference>
<protein>
    <submittedName>
        <fullName evidence="1">Uncharacterized protein</fullName>
    </submittedName>
</protein>
<dbReference type="Proteomes" id="UP000259864">
    <property type="component" value="Chromosome 1"/>
</dbReference>
<feature type="non-terminal residue" evidence="1">
    <location>
        <position position="80"/>
    </location>
</feature>
<dbReference type="KEGG" id="mala:NCTC10135_00930"/>